<accession>A0A9P7Y5R6</accession>
<dbReference type="Gene3D" id="3.40.50.300">
    <property type="entry name" value="P-loop containing nucleotide triphosphate hydrolases"/>
    <property type="match status" value="1"/>
</dbReference>
<dbReference type="SUPFAM" id="SSF52540">
    <property type="entry name" value="P-loop containing nucleoside triphosphate hydrolases"/>
    <property type="match status" value="1"/>
</dbReference>
<evidence type="ECO:0000256" key="3">
    <source>
        <dbReference type="ARBA" id="ARBA00022840"/>
    </source>
</evidence>
<dbReference type="GO" id="GO:0005524">
    <property type="term" value="F:ATP binding"/>
    <property type="evidence" value="ECO:0007669"/>
    <property type="project" value="UniProtKB-KW"/>
</dbReference>
<dbReference type="PANTHER" id="PTHR24223:SF353">
    <property type="entry name" value="ABC TRANSPORTER ATP-BINDING PROTEIN_PERMEASE VMR1-RELATED"/>
    <property type="match status" value="1"/>
</dbReference>
<dbReference type="Proteomes" id="UP000824998">
    <property type="component" value="Unassembled WGS sequence"/>
</dbReference>
<dbReference type="GO" id="GO:0016887">
    <property type="term" value="F:ATP hydrolysis activity"/>
    <property type="evidence" value="ECO:0007669"/>
    <property type="project" value="InterPro"/>
</dbReference>
<comment type="caution">
    <text evidence="5">The sequence shown here is derived from an EMBL/GenBank/DDBJ whole genome shotgun (WGS) entry which is preliminary data.</text>
</comment>
<dbReference type="GO" id="GO:0042626">
    <property type="term" value="F:ATPase-coupled transmembrane transporter activity"/>
    <property type="evidence" value="ECO:0007669"/>
    <property type="project" value="TreeGrafter"/>
</dbReference>
<dbReference type="EMBL" id="MU252452">
    <property type="protein sequence ID" value="KAG9227944.1"/>
    <property type="molecule type" value="Genomic_DNA"/>
</dbReference>
<sequence length="127" mass="14102">SVERIQEFIDVEQKLQAVASTAPLPEDWPANGILGFADSSTRYRSDLDLVLKHINFHINPLAKVGIVRRTRAGKSYLDLAVLRVVESENGSILIDHVDISSIMLNDLRQAVTLVPHDPEIFSGTLRS</sequence>
<dbReference type="OrthoDB" id="6500128at2759"/>
<dbReference type="AlphaFoldDB" id="A0A9P7Y5R6"/>
<evidence type="ECO:0000313" key="5">
    <source>
        <dbReference type="EMBL" id="KAG9227944.1"/>
    </source>
</evidence>
<dbReference type="PANTHER" id="PTHR24223">
    <property type="entry name" value="ATP-BINDING CASSETTE SUB-FAMILY C"/>
    <property type="match status" value="1"/>
</dbReference>
<organism evidence="5 6">
    <name type="scientific">Amylocarpus encephaloides</name>
    <dbReference type="NCBI Taxonomy" id="45428"/>
    <lineage>
        <taxon>Eukaryota</taxon>
        <taxon>Fungi</taxon>
        <taxon>Dikarya</taxon>
        <taxon>Ascomycota</taxon>
        <taxon>Pezizomycotina</taxon>
        <taxon>Leotiomycetes</taxon>
        <taxon>Helotiales</taxon>
        <taxon>Helotiales incertae sedis</taxon>
        <taxon>Amylocarpus</taxon>
    </lineage>
</organism>
<dbReference type="InterPro" id="IPR027417">
    <property type="entry name" value="P-loop_NTPase"/>
</dbReference>
<keyword evidence="2" id="KW-0547">Nucleotide-binding</keyword>
<evidence type="ECO:0000259" key="4">
    <source>
        <dbReference type="Pfam" id="PF00005"/>
    </source>
</evidence>
<evidence type="ECO:0000256" key="2">
    <source>
        <dbReference type="ARBA" id="ARBA00022741"/>
    </source>
</evidence>
<dbReference type="GO" id="GO:0000329">
    <property type="term" value="C:fungal-type vacuole membrane"/>
    <property type="evidence" value="ECO:0007669"/>
    <property type="project" value="TreeGrafter"/>
</dbReference>
<feature type="non-terminal residue" evidence="5">
    <location>
        <position position="127"/>
    </location>
</feature>
<keyword evidence="3" id="KW-0067">ATP-binding</keyword>
<evidence type="ECO:0000256" key="1">
    <source>
        <dbReference type="ARBA" id="ARBA00022737"/>
    </source>
</evidence>
<keyword evidence="6" id="KW-1185">Reference proteome</keyword>
<dbReference type="InterPro" id="IPR003439">
    <property type="entry name" value="ABC_transporter-like_ATP-bd"/>
</dbReference>
<feature type="non-terminal residue" evidence="5">
    <location>
        <position position="1"/>
    </location>
</feature>
<feature type="domain" description="ABC transporter" evidence="4">
    <location>
        <begin position="51"/>
        <end position="123"/>
    </location>
</feature>
<protein>
    <recommendedName>
        <fullName evidence="4">ABC transporter domain-containing protein</fullName>
    </recommendedName>
</protein>
<dbReference type="InterPro" id="IPR050173">
    <property type="entry name" value="ABC_transporter_C-like"/>
</dbReference>
<dbReference type="Pfam" id="PF00005">
    <property type="entry name" value="ABC_tran"/>
    <property type="match status" value="1"/>
</dbReference>
<reference evidence="5" key="1">
    <citation type="journal article" date="2021" name="IMA Fungus">
        <title>Genomic characterization of three marine fungi, including Emericellopsis atlantica sp. nov. with signatures of a generalist lifestyle and marine biomass degradation.</title>
        <authorList>
            <person name="Hagestad O.C."/>
            <person name="Hou L."/>
            <person name="Andersen J.H."/>
            <person name="Hansen E.H."/>
            <person name="Altermark B."/>
            <person name="Li C."/>
            <person name="Kuhnert E."/>
            <person name="Cox R.J."/>
            <person name="Crous P.W."/>
            <person name="Spatafora J.W."/>
            <person name="Lail K."/>
            <person name="Amirebrahimi M."/>
            <person name="Lipzen A."/>
            <person name="Pangilinan J."/>
            <person name="Andreopoulos W."/>
            <person name="Hayes R.D."/>
            <person name="Ng V."/>
            <person name="Grigoriev I.V."/>
            <person name="Jackson S.A."/>
            <person name="Sutton T.D.S."/>
            <person name="Dobson A.D.W."/>
            <person name="Rama T."/>
        </authorList>
    </citation>
    <scope>NUCLEOTIDE SEQUENCE</scope>
    <source>
        <strain evidence="5">TRa018bII</strain>
    </source>
</reference>
<evidence type="ECO:0000313" key="6">
    <source>
        <dbReference type="Proteomes" id="UP000824998"/>
    </source>
</evidence>
<keyword evidence="1" id="KW-0677">Repeat</keyword>
<gene>
    <name evidence="5" type="ORF">BJ875DRAFT_509660</name>
</gene>
<name>A0A9P7Y5R6_9HELO</name>
<proteinExistence type="predicted"/>